<dbReference type="PROSITE" id="PS00028">
    <property type="entry name" value="ZINC_FINGER_C2H2_1"/>
    <property type="match status" value="2"/>
</dbReference>
<dbReference type="InterPro" id="IPR013087">
    <property type="entry name" value="Znf_C2H2_type"/>
</dbReference>
<feature type="domain" description="C2H2-type" evidence="9">
    <location>
        <begin position="832"/>
        <end position="859"/>
    </location>
</feature>
<dbReference type="SUPFAM" id="SSF57667">
    <property type="entry name" value="beta-beta-alpha zinc fingers"/>
    <property type="match status" value="1"/>
</dbReference>
<dbReference type="GO" id="GO:0005634">
    <property type="term" value="C:nucleus"/>
    <property type="evidence" value="ECO:0007669"/>
    <property type="project" value="UniProtKB-SubCell"/>
</dbReference>
<feature type="compositionally biased region" description="Polar residues" evidence="8">
    <location>
        <begin position="15"/>
        <end position="29"/>
    </location>
</feature>
<dbReference type="EnsemblMetazoa" id="XM_038194237.1">
    <property type="protein sequence ID" value="XP_038050165.1"/>
    <property type="gene ID" value="LOC119723533"/>
</dbReference>
<dbReference type="PANTHER" id="PTHR24406">
    <property type="entry name" value="TRANSCRIPTIONAL REPRESSOR CTCFL-RELATED"/>
    <property type="match status" value="1"/>
</dbReference>
<dbReference type="SMART" id="SM00355">
    <property type="entry name" value="ZnF_C2H2"/>
    <property type="match status" value="5"/>
</dbReference>
<evidence type="ECO:0000256" key="4">
    <source>
        <dbReference type="ARBA" id="ARBA00022771"/>
    </source>
</evidence>
<feature type="region of interest" description="Disordered" evidence="8">
    <location>
        <begin position="1"/>
        <end position="32"/>
    </location>
</feature>
<dbReference type="OMA" id="CDVCEIN"/>
<evidence type="ECO:0000256" key="3">
    <source>
        <dbReference type="ARBA" id="ARBA00022737"/>
    </source>
</evidence>
<keyword evidence="6" id="KW-0539">Nucleus</keyword>
<feature type="region of interest" description="Disordered" evidence="8">
    <location>
        <begin position="567"/>
        <end position="586"/>
    </location>
</feature>
<dbReference type="OrthoDB" id="6910977at2759"/>
<reference evidence="10" key="1">
    <citation type="submission" date="2022-11" db="UniProtKB">
        <authorList>
            <consortium name="EnsemblMetazoa"/>
        </authorList>
    </citation>
    <scope>IDENTIFICATION</scope>
</reference>
<dbReference type="RefSeq" id="XP_038050165.1">
    <property type="nucleotide sequence ID" value="XM_038194237.1"/>
</dbReference>
<feature type="region of interest" description="Disordered" evidence="8">
    <location>
        <begin position="51"/>
        <end position="73"/>
    </location>
</feature>
<dbReference type="PROSITE" id="PS50157">
    <property type="entry name" value="ZINC_FINGER_C2H2_2"/>
    <property type="match status" value="3"/>
</dbReference>
<feature type="compositionally biased region" description="Polar residues" evidence="8">
    <location>
        <begin position="973"/>
        <end position="985"/>
    </location>
</feature>
<feature type="region of interest" description="Disordered" evidence="8">
    <location>
        <begin position="535"/>
        <end position="554"/>
    </location>
</feature>
<evidence type="ECO:0000256" key="8">
    <source>
        <dbReference type="SAM" id="MobiDB-lite"/>
    </source>
</evidence>
<feature type="compositionally biased region" description="Low complexity" evidence="8">
    <location>
        <begin position="458"/>
        <end position="471"/>
    </location>
</feature>
<organism evidence="10 11">
    <name type="scientific">Patiria miniata</name>
    <name type="common">Bat star</name>
    <name type="synonym">Asterina miniata</name>
    <dbReference type="NCBI Taxonomy" id="46514"/>
    <lineage>
        <taxon>Eukaryota</taxon>
        <taxon>Metazoa</taxon>
        <taxon>Echinodermata</taxon>
        <taxon>Eleutherozoa</taxon>
        <taxon>Asterozoa</taxon>
        <taxon>Asteroidea</taxon>
        <taxon>Valvatacea</taxon>
        <taxon>Valvatida</taxon>
        <taxon>Asterinidae</taxon>
        <taxon>Patiria</taxon>
    </lineage>
</organism>
<evidence type="ECO:0000256" key="6">
    <source>
        <dbReference type="ARBA" id="ARBA00023242"/>
    </source>
</evidence>
<evidence type="ECO:0000313" key="10">
    <source>
        <dbReference type="EnsemblMetazoa" id="XP_038050165.1"/>
    </source>
</evidence>
<proteinExistence type="predicted"/>
<evidence type="ECO:0000256" key="5">
    <source>
        <dbReference type="ARBA" id="ARBA00022833"/>
    </source>
</evidence>
<feature type="region of interest" description="Disordered" evidence="8">
    <location>
        <begin position="950"/>
        <end position="1006"/>
    </location>
</feature>
<dbReference type="Proteomes" id="UP000887568">
    <property type="component" value="Unplaced"/>
</dbReference>
<dbReference type="AlphaFoldDB" id="A0A913ZGM5"/>
<evidence type="ECO:0000256" key="1">
    <source>
        <dbReference type="ARBA" id="ARBA00004123"/>
    </source>
</evidence>
<feature type="region of interest" description="Disordered" evidence="8">
    <location>
        <begin position="456"/>
        <end position="478"/>
    </location>
</feature>
<keyword evidence="4 7" id="KW-0863">Zinc-finger</keyword>
<dbReference type="FunFam" id="3.30.160.60:FF:001601">
    <property type="entry name" value="Uncharacterized protein, isoform A"/>
    <property type="match status" value="1"/>
</dbReference>
<name>A0A913ZGM5_PATMI</name>
<evidence type="ECO:0000256" key="7">
    <source>
        <dbReference type="PROSITE-ProRule" id="PRU00042"/>
    </source>
</evidence>
<sequence>MQHVQDQSDGHVEMTSPTASVPSTSNDHINLNEFPSHLDYTSALDHDRQVFQGNDSSDVSHHSSGSMKSALYSSGGRSRVTNLMFPKVRRRPFQCKYCTFSCPSATNLSIHMRIHTGEKPYKCGTCSYASARKQNLFRHMATVHKADHVTMCGSTPAMCAYPIGNRSSGEERMPVVENVYGNVQDVVLIDGDPVQIVGRDRGSFPVSEAASSSPHVTPVFPCESATSSSQEEDVVEVLPANNSTPITEFSTRHYADGSRFIFAGGVGAATASSPSPKVDSPQMSVLNHQFDSSKETPKIQTQTSIVSNEVPSIHVPNLISPDRTPVIKPESPLQPAIYKEPITGALKRKQGRPAGHSTLKNILDSPLVLGSKACGSPPSVSSKSLHVSTVDHLEKTGSGIKIIQTEEDLEEVLEGRQRMDIQVAPSGVGKHQDFSPRSMNGGSSVEPLAFSHLRESPDTVYYPGTDTTPGGTKEDVTPSVDAILPSQTSMFRHRHVSTMKPSSARKVNEHKGRSGQMASEDVIMVEQISRTAVPPNISGQRNQMQQSPQKTSQLNIRDHSSFINKTGERVESSNFHGRKTPVRKQYPNTTFDVDRNQRLQHGSLPKDSPASLARTSLTIQVDLNKIMCCAARKLLKAHLVDCDVCEINLPSESCEEQCLTNRSGRCGRGRCSAQEYDEGYLGRERCRSDPRDNEDDQMQSVNRKLTLSRGLGIDTGIVNQVKRGDAIIRSVRQNKMGDGQGEVGMSFLRPKQPFLSSSHNEHPIFAETSVVSSSNVPISSTYFGADAARTVDHLLTRRISEPQESAEYIAFLNAEQARGKAASKRKSSKVKRVCDICGKVCHSRAQLLSHRRVHIETSQLFRCAVCRYCTLHYKLLKRHIVDKHSAASKKNSFTECKICKTAVRVTAVALHMQTVHGHVICGADGKSVDMDDSGKAECSVDHTHTIAAEVQGPKPPDALAMETDNDAVKESEASQAAQEGSTTEDGGSVQDVSIAIKQETVQEDED</sequence>
<keyword evidence="5" id="KW-0862">Zinc</keyword>
<dbReference type="GO" id="GO:0008270">
    <property type="term" value="F:zinc ion binding"/>
    <property type="evidence" value="ECO:0007669"/>
    <property type="project" value="UniProtKB-KW"/>
</dbReference>
<keyword evidence="3" id="KW-0677">Repeat</keyword>
<feature type="region of interest" description="Disordered" evidence="8">
    <location>
        <begin position="493"/>
        <end position="517"/>
    </location>
</feature>
<evidence type="ECO:0000259" key="9">
    <source>
        <dbReference type="PROSITE" id="PS50157"/>
    </source>
</evidence>
<protein>
    <recommendedName>
        <fullName evidence="9">C2H2-type domain-containing protein</fullName>
    </recommendedName>
</protein>
<feature type="compositionally biased region" description="Polar residues" evidence="8">
    <location>
        <begin position="537"/>
        <end position="554"/>
    </location>
</feature>
<evidence type="ECO:0000256" key="2">
    <source>
        <dbReference type="ARBA" id="ARBA00022723"/>
    </source>
</evidence>
<dbReference type="Pfam" id="PF00096">
    <property type="entry name" value="zf-C2H2"/>
    <property type="match status" value="2"/>
</dbReference>
<dbReference type="Gene3D" id="3.30.160.60">
    <property type="entry name" value="Classic Zinc Finger"/>
    <property type="match status" value="3"/>
</dbReference>
<feature type="domain" description="C2H2-type" evidence="9">
    <location>
        <begin position="121"/>
        <end position="149"/>
    </location>
</feature>
<dbReference type="GeneID" id="119723533"/>
<dbReference type="Pfam" id="PF13909">
    <property type="entry name" value="zf-H2C2_5"/>
    <property type="match status" value="1"/>
</dbReference>
<keyword evidence="2" id="KW-0479">Metal-binding</keyword>
<feature type="domain" description="C2H2-type" evidence="9">
    <location>
        <begin position="93"/>
        <end position="120"/>
    </location>
</feature>
<dbReference type="InterPro" id="IPR050888">
    <property type="entry name" value="ZnF_C2H2-type_TF"/>
</dbReference>
<accession>A0A913ZGM5</accession>
<dbReference type="InterPro" id="IPR036236">
    <property type="entry name" value="Znf_C2H2_sf"/>
</dbReference>
<feature type="compositionally biased region" description="Basic and acidic residues" evidence="8">
    <location>
        <begin position="1"/>
        <end position="12"/>
    </location>
</feature>
<keyword evidence="11" id="KW-1185">Reference proteome</keyword>
<comment type="subcellular location">
    <subcellularLocation>
        <location evidence="1">Nucleus</location>
    </subcellularLocation>
</comment>
<evidence type="ECO:0000313" key="11">
    <source>
        <dbReference type="Proteomes" id="UP000887568"/>
    </source>
</evidence>